<evidence type="ECO:0000313" key="6">
    <source>
        <dbReference type="EMBL" id="GGJ26945.1"/>
    </source>
</evidence>
<feature type="transmembrane region" description="Helical" evidence="5">
    <location>
        <begin position="140"/>
        <end position="166"/>
    </location>
</feature>
<gene>
    <name evidence="6" type="ORF">GCM10011320_37890</name>
</gene>
<keyword evidence="2 5" id="KW-0812">Transmembrane</keyword>
<organism evidence="6 7">
    <name type="scientific">Neoroseomonas lacus</name>
    <dbReference type="NCBI Taxonomy" id="287609"/>
    <lineage>
        <taxon>Bacteria</taxon>
        <taxon>Pseudomonadati</taxon>
        <taxon>Pseudomonadota</taxon>
        <taxon>Alphaproteobacteria</taxon>
        <taxon>Acetobacterales</taxon>
        <taxon>Acetobacteraceae</taxon>
        <taxon>Neoroseomonas</taxon>
    </lineage>
</organism>
<feature type="transmembrane region" description="Helical" evidence="5">
    <location>
        <begin position="72"/>
        <end position="91"/>
    </location>
</feature>
<dbReference type="GO" id="GO:0005886">
    <property type="term" value="C:plasma membrane"/>
    <property type="evidence" value="ECO:0007669"/>
    <property type="project" value="UniProtKB-SubCell"/>
</dbReference>
<accession>A0A917KUD8</accession>
<evidence type="ECO:0000256" key="5">
    <source>
        <dbReference type="RuleBase" id="RU363041"/>
    </source>
</evidence>
<reference evidence="6" key="1">
    <citation type="journal article" date="2014" name="Int. J. Syst. Evol. Microbiol.">
        <title>Complete genome sequence of Corynebacterium casei LMG S-19264T (=DSM 44701T), isolated from a smear-ripened cheese.</title>
        <authorList>
            <consortium name="US DOE Joint Genome Institute (JGI-PGF)"/>
            <person name="Walter F."/>
            <person name="Albersmeier A."/>
            <person name="Kalinowski J."/>
            <person name="Ruckert C."/>
        </authorList>
    </citation>
    <scope>NUCLEOTIDE SEQUENCE</scope>
    <source>
        <strain evidence="6">CGMCC 1.3617</strain>
    </source>
</reference>
<dbReference type="AlphaFoldDB" id="A0A917KUD8"/>
<protein>
    <recommendedName>
        <fullName evidence="5">Probable membrane transporter protein</fullName>
    </recommendedName>
</protein>
<feature type="transmembrane region" description="Helical" evidence="5">
    <location>
        <begin position="103"/>
        <end position="120"/>
    </location>
</feature>
<comment type="caution">
    <text evidence="6">The sequence shown here is derived from an EMBL/GenBank/DDBJ whole genome shotgun (WGS) entry which is preliminary data.</text>
</comment>
<keyword evidence="4 5" id="KW-0472">Membrane</keyword>
<sequence>MTFQIATLATGSGGLVGFVLGLIGGGGSILAVPLLMYVVGVSSPHVAIGTSAVAVAASAFGNVIGHARAGNVKWPCSLVFAASGVAGAALGSSLGKQLDGQKLIVLFGVLMVAIAMLMLRPKRNLGDPSVALTWESSRHLLPRLVGIGFGAGMMAGFFGIGGGFLIVPGLVAATGMPLLYAIGSSLVAVTAFGVTTAANYALSGFVDWPLVGLFIAGGLVGGVFGGRLAGFLAGKKQLLSQVFAAIVAIVGLYVVYKGLVALGYL</sequence>
<feature type="transmembrane region" description="Helical" evidence="5">
    <location>
        <begin position="238"/>
        <end position="256"/>
    </location>
</feature>
<dbReference type="PANTHER" id="PTHR43701:SF2">
    <property type="entry name" value="MEMBRANE TRANSPORTER PROTEIN YJNA-RELATED"/>
    <property type="match status" value="1"/>
</dbReference>
<dbReference type="Pfam" id="PF01925">
    <property type="entry name" value="TauE"/>
    <property type="match status" value="1"/>
</dbReference>
<keyword evidence="3 5" id="KW-1133">Transmembrane helix</keyword>
<proteinExistence type="inferred from homology"/>
<evidence type="ECO:0000256" key="3">
    <source>
        <dbReference type="ARBA" id="ARBA00022989"/>
    </source>
</evidence>
<keyword evidence="5" id="KW-1003">Cell membrane</keyword>
<dbReference type="PANTHER" id="PTHR43701">
    <property type="entry name" value="MEMBRANE TRANSPORTER PROTEIN MJ0441-RELATED"/>
    <property type="match status" value="1"/>
</dbReference>
<dbReference type="InterPro" id="IPR002781">
    <property type="entry name" value="TM_pro_TauE-like"/>
</dbReference>
<keyword evidence="7" id="KW-1185">Reference proteome</keyword>
<evidence type="ECO:0000256" key="1">
    <source>
        <dbReference type="ARBA" id="ARBA00004141"/>
    </source>
</evidence>
<reference evidence="6" key="2">
    <citation type="submission" date="2020-09" db="EMBL/GenBank/DDBJ databases">
        <authorList>
            <person name="Sun Q."/>
            <person name="Zhou Y."/>
        </authorList>
    </citation>
    <scope>NUCLEOTIDE SEQUENCE</scope>
    <source>
        <strain evidence="6">CGMCC 1.3617</strain>
    </source>
</reference>
<evidence type="ECO:0000256" key="2">
    <source>
        <dbReference type="ARBA" id="ARBA00022692"/>
    </source>
</evidence>
<evidence type="ECO:0000256" key="4">
    <source>
        <dbReference type="ARBA" id="ARBA00023136"/>
    </source>
</evidence>
<dbReference type="InterPro" id="IPR051598">
    <property type="entry name" value="TSUP/Inactive_protease-like"/>
</dbReference>
<dbReference type="Proteomes" id="UP000661507">
    <property type="component" value="Unassembled WGS sequence"/>
</dbReference>
<feature type="transmembrane region" description="Helical" evidence="5">
    <location>
        <begin position="15"/>
        <end position="39"/>
    </location>
</feature>
<dbReference type="EMBL" id="BMKW01000009">
    <property type="protein sequence ID" value="GGJ26945.1"/>
    <property type="molecule type" value="Genomic_DNA"/>
</dbReference>
<comment type="similarity">
    <text evidence="5">Belongs to the 4-toluene sulfonate uptake permease (TSUP) (TC 2.A.102) family.</text>
</comment>
<comment type="subcellular location">
    <subcellularLocation>
        <location evidence="5">Cell membrane</location>
        <topology evidence="5">Multi-pass membrane protein</topology>
    </subcellularLocation>
    <subcellularLocation>
        <location evidence="1">Membrane</location>
        <topology evidence="1">Multi-pass membrane protein</topology>
    </subcellularLocation>
</comment>
<evidence type="ECO:0000313" key="7">
    <source>
        <dbReference type="Proteomes" id="UP000661507"/>
    </source>
</evidence>
<feature type="transmembrane region" description="Helical" evidence="5">
    <location>
        <begin position="178"/>
        <end position="202"/>
    </location>
</feature>
<feature type="transmembrane region" description="Helical" evidence="5">
    <location>
        <begin position="46"/>
        <end position="66"/>
    </location>
</feature>
<dbReference type="RefSeq" id="WP_188969532.1">
    <property type="nucleotide sequence ID" value="NZ_BMKW01000009.1"/>
</dbReference>
<feature type="transmembrane region" description="Helical" evidence="5">
    <location>
        <begin position="208"/>
        <end position="226"/>
    </location>
</feature>
<name>A0A917KUD8_9PROT</name>